<feature type="binding site" evidence="5">
    <location>
        <begin position="95"/>
        <end position="96"/>
    </location>
    <ligand>
        <name>pyridoxal 5'-phosphate</name>
        <dbReference type="ChEBI" id="CHEBI:597326"/>
    </ligand>
</feature>
<dbReference type="NCBIfam" id="NF002325">
    <property type="entry name" value="PRK01278.1"/>
    <property type="match status" value="1"/>
</dbReference>
<dbReference type="InterPro" id="IPR050103">
    <property type="entry name" value="Class-III_PLP-dep_AT"/>
</dbReference>
<name>A0A0A3J290_9BACL</name>
<dbReference type="EC" id="2.6.1.11" evidence="5"/>
<dbReference type="HAMAP" id="MF_01107">
    <property type="entry name" value="ArgD_aminotrans_3"/>
    <property type="match status" value="1"/>
</dbReference>
<dbReference type="InterPro" id="IPR015424">
    <property type="entry name" value="PyrdxlP-dep_Trfase"/>
</dbReference>
<sequence length="377" mass="40832">MNALFNNYSRRPISLVDGKGTVVKDSNGKSYLDFTSGIAVLCLGHAHPSLVKALQEQSEKIWHTSNLFDSPEQVKLAESLVKDNHLSHAFFCNSGAEANETAIKMARKHTGKSNIITFENSFHGRTFGAMSATAQEKIHKGFGPLVEKFTYLPFNDARALKDAVDDSVAAIMLEVVQGEGGVNPITEEFANTIQDICSNSDVLLIIDEVQTGIGRTGTRFAFEQTPLKPNLVTMAKGLGGGFPIAGVLGTSEIYDTFSPGSHGTTYGGNPLAVAVSQTVIDIVFQDDFLDEVKEKAAYITNKLNDLLPEEEFTIRGMGLLIGIEFSSNEVAPYITKLEEEGLLVCGAGPNVIRLLPPLTVTFDEIDQAISILKKVIF</sequence>
<dbReference type="NCBIfam" id="NF002797">
    <property type="entry name" value="PRK02936.1"/>
    <property type="match status" value="1"/>
</dbReference>
<dbReference type="GO" id="GO:0042802">
    <property type="term" value="F:identical protein binding"/>
    <property type="evidence" value="ECO:0007669"/>
    <property type="project" value="TreeGrafter"/>
</dbReference>
<dbReference type="PANTHER" id="PTHR11986:SF79">
    <property type="entry name" value="ACETYLORNITHINE AMINOTRANSFERASE, MITOCHONDRIAL"/>
    <property type="match status" value="1"/>
</dbReference>
<feature type="binding site" evidence="5">
    <location>
        <position position="122"/>
    </location>
    <ligand>
        <name>pyridoxal 5'-phosphate</name>
        <dbReference type="ChEBI" id="CHEBI:597326"/>
    </ligand>
</feature>
<dbReference type="FunFam" id="3.40.640.10:FF:000004">
    <property type="entry name" value="Acetylornithine aminotransferase"/>
    <property type="match status" value="1"/>
</dbReference>
<comment type="similarity">
    <text evidence="5">Belongs to the class-III pyridoxal-phosphate-dependent aminotransferase family. ArgD subfamily.</text>
</comment>
<evidence type="ECO:0000256" key="5">
    <source>
        <dbReference type="HAMAP-Rule" id="MF_01107"/>
    </source>
</evidence>
<reference evidence="6 7" key="1">
    <citation type="submission" date="2014-02" db="EMBL/GenBank/DDBJ databases">
        <title>Draft genome sequence of Lysinibacillus massiliensis CCUG 49529.</title>
        <authorList>
            <person name="Zhang F."/>
            <person name="Wang G."/>
            <person name="Zhang L."/>
        </authorList>
    </citation>
    <scope>NUCLEOTIDE SEQUENCE [LARGE SCALE GENOMIC DNA]</scope>
    <source>
        <strain evidence="6 7">CCUG 49529</strain>
    </source>
</reference>
<dbReference type="CDD" id="cd00610">
    <property type="entry name" value="OAT_like"/>
    <property type="match status" value="1"/>
</dbReference>
<dbReference type="Pfam" id="PF00202">
    <property type="entry name" value="Aminotran_3"/>
    <property type="match status" value="1"/>
</dbReference>
<feature type="binding site" evidence="5">
    <location>
        <position position="264"/>
    </location>
    <ligand>
        <name>N(2)-acetyl-L-ornithine</name>
        <dbReference type="ChEBI" id="CHEBI:57805"/>
    </ligand>
</feature>
<keyword evidence="3 5" id="KW-0808">Transferase</keyword>
<feature type="binding site" evidence="5">
    <location>
        <position position="125"/>
    </location>
    <ligand>
        <name>N(2)-acetyl-L-ornithine</name>
        <dbReference type="ChEBI" id="CHEBI:57805"/>
    </ligand>
</feature>
<evidence type="ECO:0000313" key="6">
    <source>
        <dbReference type="EMBL" id="KGR91144.1"/>
    </source>
</evidence>
<keyword evidence="4 5" id="KW-0663">Pyridoxal phosphate</keyword>
<dbReference type="GO" id="GO:0006526">
    <property type="term" value="P:L-arginine biosynthetic process"/>
    <property type="evidence" value="ECO:0007669"/>
    <property type="project" value="UniProtKB-UniRule"/>
</dbReference>
<dbReference type="Gene3D" id="3.90.1150.10">
    <property type="entry name" value="Aspartate Aminotransferase, domain 1"/>
    <property type="match status" value="1"/>
</dbReference>
<organism evidence="6 7">
    <name type="scientific">Ureibacillus massiliensis 4400831 = CIP 108448 = CCUG 49529</name>
    <dbReference type="NCBI Taxonomy" id="1211035"/>
    <lineage>
        <taxon>Bacteria</taxon>
        <taxon>Bacillati</taxon>
        <taxon>Bacillota</taxon>
        <taxon>Bacilli</taxon>
        <taxon>Bacillales</taxon>
        <taxon>Caryophanaceae</taxon>
        <taxon>Ureibacillus</taxon>
    </lineage>
</organism>
<gene>
    <name evidence="5" type="primary">argD</name>
    <name evidence="6" type="ORF">CD30_07710</name>
</gene>
<feature type="binding site" evidence="5">
    <location>
        <position position="265"/>
    </location>
    <ligand>
        <name>pyridoxal 5'-phosphate</name>
        <dbReference type="ChEBI" id="CHEBI:597326"/>
    </ligand>
</feature>
<dbReference type="NCBIfam" id="TIGR00707">
    <property type="entry name" value="argD"/>
    <property type="match status" value="1"/>
</dbReference>
<evidence type="ECO:0000256" key="3">
    <source>
        <dbReference type="ARBA" id="ARBA00022679"/>
    </source>
</evidence>
<feature type="modified residue" description="N6-(pyridoxal phosphate)lysine" evidence="5">
    <location>
        <position position="236"/>
    </location>
</feature>
<keyword evidence="5" id="KW-0055">Arginine biosynthesis</keyword>
<keyword evidence="2 5" id="KW-0028">Amino-acid biosynthesis</keyword>
<protein>
    <recommendedName>
        <fullName evidence="5">Acetylornithine aminotransferase</fullName>
        <shortName evidence="5">ACOAT</shortName>
        <ecNumber evidence="5">2.6.1.11</ecNumber>
    </recommendedName>
</protein>
<dbReference type="PIRSF" id="PIRSF000521">
    <property type="entry name" value="Transaminase_4ab_Lys_Orn"/>
    <property type="match status" value="1"/>
</dbReference>
<dbReference type="EMBL" id="JPVQ01000010">
    <property type="protein sequence ID" value="KGR91144.1"/>
    <property type="molecule type" value="Genomic_DNA"/>
</dbReference>
<accession>A0A0A3J290</accession>
<dbReference type="InterPro" id="IPR005814">
    <property type="entry name" value="Aminotrans_3"/>
</dbReference>
<dbReference type="OrthoDB" id="9807885at2"/>
<comment type="subunit">
    <text evidence="5">Homodimer.</text>
</comment>
<comment type="pathway">
    <text evidence="5">Amino-acid biosynthesis; L-arginine biosynthesis; N(2)-acetyl-L-ornithine from L-glutamate: step 4/4.</text>
</comment>
<feature type="binding site" evidence="5">
    <location>
        <begin position="207"/>
        <end position="210"/>
    </location>
    <ligand>
        <name>pyridoxal 5'-phosphate</name>
        <dbReference type="ChEBI" id="CHEBI:597326"/>
    </ligand>
</feature>
<dbReference type="Gene3D" id="3.40.640.10">
    <property type="entry name" value="Type I PLP-dependent aspartate aminotransferase-like (Major domain)"/>
    <property type="match status" value="1"/>
</dbReference>
<keyword evidence="1 5" id="KW-0032">Aminotransferase</keyword>
<dbReference type="AlphaFoldDB" id="A0A0A3J290"/>
<comment type="catalytic activity">
    <reaction evidence="5">
        <text>N(2)-acetyl-L-ornithine + 2-oxoglutarate = N-acetyl-L-glutamate 5-semialdehyde + L-glutamate</text>
        <dbReference type="Rhea" id="RHEA:18049"/>
        <dbReference type="ChEBI" id="CHEBI:16810"/>
        <dbReference type="ChEBI" id="CHEBI:29123"/>
        <dbReference type="ChEBI" id="CHEBI:29985"/>
        <dbReference type="ChEBI" id="CHEBI:57805"/>
        <dbReference type="EC" id="2.6.1.11"/>
    </reaction>
</comment>
<dbReference type="eggNOG" id="COG4992">
    <property type="taxonomic scope" value="Bacteria"/>
</dbReference>
<dbReference type="GO" id="GO:0005737">
    <property type="term" value="C:cytoplasm"/>
    <property type="evidence" value="ECO:0007669"/>
    <property type="project" value="UniProtKB-SubCell"/>
</dbReference>
<dbReference type="SUPFAM" id="SSF53383">
    <property type="entry name" value="PLP-dependent transferases"/>
    <property type="match status" value="1"/>
</dbReference>
<comment type="subcellular location">
    <subcellularLocation>
        <location evidence="5">Cytoplasm</location>
    </subcellularLocation>
</comment>
<comment type="caution">
    <text evidence="6">The sequence shown here is derived from an EMBL/GenBank/DDBJ whole genome shotgun (WGS) entry which is preliminary data.</text>
</comment>
<dbReference type="GO" id="GO:0003992">
    <property type="term" value="F:N2-acetyl-L-ornithine:2-oxoglutarate 5-aminotransferase activity"/>
    <property type="evidence" value="ECO:0007669"/>
    <property type="project" value="UniProtKB-UniRule"/>
</dbReference>
<proteinExistence type="inferred from homology"/>
<comment type="cofactor">
    <cofactor evidence="5">
        <name>pyridoxal 5'-phosphate</name>
        <dbReference type="ChEBI" id="CHEBI:597326"/>
    </cofactor>
    <text evidence="5">Binds 1 pyridoxal phosphate per subunit.</text>
</comment>
<dbReference type="PANTHER" id="PTHR11986">
    <property type="entry name" value="AMINOTRANSFERASE CLASS III"/>
    <property type="match status" value="1"/>
</dbReference>
<dbReference type="InterPro" id="IPR015421">
    <property type="entry name" value="PyrdxlP-dep_Trfase_major"/>
</dbReference>
<evidence type="ECO:0000256" key="4">
    <source>
        <dbReference type="ARBA" id="ARBA00022898"/>
    </source>
</evidence>
<evidence type="ECO:0000256" key="1">
    <source>
        <dbReference type="ARBA" id="ARBA00022576"/>
    </source>
</evidence>
<keyword evidence="5" id="KW-0963">Cytoplasm</keyword>
<evidence type="ECO:0000313" key="7">
    <source>
        <dbReference type="Proteomes" id="UP000030595"/>
    </source>
</evidence>
<evidence type="ECO:0000256" key="2">
    <source>
        <dbReference type="ARBA" id="ARBA00022605"/>
    </source>
</evidence>
<dbReference type="InterPro" id="IPR004636">
    <property type="entry name" value="AcOrn/SuccOrn_fam"/>
</dbReference>
<dbReference type="InterPro" id="IPR015422">
    <property type="entry name" value="PyrdxlP-dep_Trfase_small"/>
</dbReference>
<dbReference type="RefSeq" id="WP_036174779.1">
    <property type="nucleotide sequence ID" value="NZ_AVCZ01000010.1"/>
</dbReference>
<dbReference type="Proteomes" id="UP000030595">
    <property type="component" value="Unassembled WGS sequence"/>
</dbReference>
<dbReference type="UniPathway" id="UPA00068">
    <property type="reaction ID" value="UER00109"/>
</dbReference>
<keyword evidence="7" id="KW-1185">Reference proteome</keyword>
<dbReference type="GO" id="GO:0030170">
    <property type="term" value="F:pyridoxal phosphate binding"/>
    <property type="evidence" value="ECO:0007669"/>
    <property type="project" value="InterPro"/>
</dbReference>
<comment type="miscellaneous">
    <text evidence="5">May also have succinyldiaminopimelate aminotransferase activity, thus carrying out the corresponding step in lysine biosynthesis.</text>
</comment>